<feature type="compositionally biased region" description="Low complexity" evidence="1">
    <location>
        <begin position="426"/>
        <end position="449"/>
    </location>
</feature>
<proteinExistence type="predicted"/>
<accession>A0A2J6RLD1</accession>
<dbReference type="EMBL" id="KZ613947">
    <property type="protein sequence ID" value="PMD39307.1"/>
    <property type="molecule type" value="Genomic_DNA"/>
</dbReference>
<dbReference type="PANTHER" id="PTHR19303">
    <property type="entry name" value="TRANSPOSON"/>
    <property type="match status" value="1"/>
</dbReference>
<protein>
    <submittedName>
        <fullName evidence="4">DDE-domain-containing protein</fullName>
    </submittedName>
</protein>
<evidence type="ECO:0000256" key="1">
    <source>
        <dbReference type="SAM" id="MobiDB-lite"/>
    </source>
</evidence>
<dbReference type="InterPro" id="IPR050863">
    <property type="entry name" value="CenT-Element_Derived"/>
</dbReference>
<sequence>MVIEKYKITAENIYNFDEKGFMIGFGRSLKRIITAAALSSGRVTKARQDGSREFISCLACISAIGRWIPPALIYKGESGHLMSTWVDDVTTESKAHFTVSHNGWSNNAIGLTWLKTIFERYTKPKRTTQKRLLIVDGHSSHVNIAFVDWADQHGIILLILPPHTTHRLQPLDVGLFQPLSTYYSVEINDLLDSSLGTVGMTKGLFWKYFKPAFDEAFTEENIQSAFRKSGIWPTDGSAIIKMITRPTLAPEVQDQELRTPKDSKAIRRFQLAYDREPTADKVKKLFATTLHLSAQVSCLQHQNEGLFKAIELQKKKGRQGVRLNLCGEPNKGIIDCYSPAKVVKAREYQEQKEALKAAEDKAKLERKIQRAANALKNKQDKERKAKAKAEKEAKAAREQMAKELAAAVKKALQEEQNSTAPKAKKAAPTVSKQPKPAPGVKAPVKLSSRRSVVVPAPSVVDVVVEARRTATRTITRPARFT</sequence>
<dbReference type="Pfam" id="PF03184">
    <property type="entry name" value="DDE_1"/>
    <property type="match status" value="1"/>
</dbReference>
<evidence type="ECO:0000313" key="4">
    <source>
        <dbReference type="EMBL" id="PMD39307.1"/>
    </source>
</evidence>
<evidence type="ECO:0000313" key="5">
    <source>
        <dbReference type="Proteomes" id="UP000235786"/>
    </source>
</evidence>
<dbReference type="PANTHER" id="PTHR19303:SF74">
    <property type="entry name" value="POGO TRANSPOSABLE ELEMENT WITH KRAB DOMAIN"/>
    <property type="match status" value="1"/>
</dbReference>
<dbReference type="Proteomes" id="UP000235786">
    <property type="component" value="Unassembled WGS sequence"/>
</dbReference>
<gene>
    <name evidence="3" type="ORF">L207DRAFT_193680</name>
    <name evidence="4" type="ORF">L207DRAFT_56831</name>
</gene>
<dbReference type="InterPro" id="IPR004875">
    <property type="entry name" value="DDE_SF_endonuclease_dom"/>
</dbReference>
<feature type="domain" description="DDE-1" evidence="2">
    <location>
        <begin position="56"/>
        <end position="226"/>
    </location>
</feature>
<dbReference type="OrthoDB" id="3563599at2759"/>
<dbReference type="GO" id="GO:0003677">
    <property type="term" value="F:DNA binding"/>
    <property type="evidence" value="ECO:0007669"/>
    <property type="project" value="TreeGrafter"/>
</dbReference>
<keyword evidence="5" id="KW-1185">Reference proteome</keyword>
<feature type="region of interest" description="Disordered" evidence="1">
    <location>
        <begin position="410"/>
        <end position="449"/>
    </location>
</feature>
<evidence type="ECO:0000313" key="3">
    <source>
        <dbReference type="EMBL" id="PMD31228.1"/>
    </source>
</evidence>
<dbReference type="GO" id="GO:0005634">
    <property type="term" value="C:nucleus"/>
    <property type="evidence" value="ECO:0007669"/>
    <property type="project" value="TreeGrafter"/>
</dbReference>
<evidence type="ECO:0000259" key="2">
    <source>
        <dbReference type="Pfam" id="PF03184"/>
    </source>
</evidence>
<dbReference type="STRING" id="1149755.A0A2J6RLD1"/>
<dbReference type="EMBL" id="KZ613963">
    <property type="protein sequence ID" value="PMD31228.1"/>
    <property type="molecule type" value="Genomic_DNA"/>
</dbReference>
<name>A0A2J6RLD1_HYAVF</name>
<dbReference type="AlphaFoldDB" id="A0A2J6RLD1"/>
<organism evidence="4 5">
    <name type="scientific">Hyaloscypha variabilis (strain UAMH 11265 / GT02V1 / F)</name>
    <name type="common">Meliniomyces variabilis</name>
    <dbReference type="NCBI Taxonomy" id="1149755"/>
    <lineage>
        <taxon>Eukaryota</taxon>
        <taxon>Fungi</taxon>
        <taxon>Dikarya</taxon>
        <taxon>Ascomycota</taxon>
        <taxon>Pezizomycotina</taxon>
        <taxon>Leotiomycetes</taxon>
        <taxon>Helotiales</taxon>
        <taxon>Hyaloscyphaceae</taxon>
        <taxon>Hyaloscypha</taxon>
        <taxon>Hyaloscypha variabilis</taxon>
    </lineage>
</organism>
<reference evidence="4 5" key="1">
    <citation type="submission" date="2016-04" db="EMBL/GenBank/DDBJ databases">
        <title>A degradative enzymes factory behind the ericoid mycorrhizal symbiosis.</title>
        <authorList>
            <consortium name="DOE Joint Genome Institute"/>
            <person name="Martino E."/>
            <person name="Morin E."/>
            <person name="Grelet G."/>
            <person name="Kuo A."/>
            <person name="Kohler A."/>
            <person name="Daghino S."/>
            <person name="Barry K."/>
            <person name="Choi C."/>
            <person name="Cichocki N."/>
            <person name="Clum A."/>
            <person name="Copeland A."/>
            <person name="Hainaut M."/>
            <person name="Haridas S."/>
            <person name="Labutti K."/>
            <person name="Lindquist E."/>
            <person name="Lipzen A."/>
            <person name="Khouja H.-R."/>
            <person name="Murat C."/>
            <person name="Ohm R."/>
            <person name="Olson A."/>
            <person name="Spatafora J."/>
            <person name="Veneault-Fourrey C."/>
            <person name="Henrissat B."/>
            <person name="Grigoriev I."/>
            <person name="Martin F."/>
            <person name="Perotto S."/>
        </authorList>
    </citation>
    <scope>NUCLEOTIDE SEQUENCE [LARGE SCALE GENOMIC DNA]</scope>
    <source>
        <strain evidence="4 5">F</strain>
    </source>
</reference>